<protein>
    <submittedName>
        <fullName evidence="1">Uncharacterized protein</fullName>
    </submittedName>
</protein>
<name>A0A6L8UU97_9BACL</name>
<proteinExistence type="predicted"/>
<gene>
    <name evidence="1" type="ORF">GQF01_02000</name>
</gene>
<dbReference type="Proteomes" id="UP000481087">
    <property type="component" value="Unassembled WGS sequence"/>
</dbReference>
<comment type="caution">
    <text evidence="1">The sequence shown here is derived from an EMBL/GenBank/DDBJ whole genome shotgun (WGS) entry which is preliminary data.</text>
</comment>
<dbReference type="AlphaFoldDB" id="A0A6L8UU97"/>
<organism evidence="1 2">
    <name type="scientific">Paenibacillus silvestris</name>
    <dbReference type="NCBI Taxonomy" id="2606219"/>
    <lineage>
        <taxon>Bacteria</taxon>
        <taxon>Bacillati</taxon>
        <taxon>Bacillota</taxon>
        <taxon>Bacilli</taxon>
        <taxon>Bacillales</taxon>
        <taxon>Paenibacillaceae</taxon>
        <taxon>Paenibacillus</taxon>
    </lineage>
</organism>
<evidence type="ECO:0000313" key="2">
    <source>
        <dbReference type="Proteomes" id="UP000481087"/>
    </source>
</evidence>
<accession>A0A6L8UU97</accession>
<dbReference type="RefSeq" id="WP_161405222.1">
    <property type="nucleotide sequence ID" value="NZ_WTUZ01000005.1"/>
</dbReference>
<keyword evidence="2" id="KW-1185">Reference proteome</keyword>
<evidence type="ECO:0000313" key="1">
    <source>
        <dbReference type="EMBL" id="MZQ80912.1"/>
    </source>
</evidence>
<dbReference type="EMBL" id="WTUZ01000005">
    <property type="protein sequence ID" value="MZQ80912.1"/>
    <property type="molecule type" value="Genomic_DNA"/>
</dbReference>
<reference evidence="1 2" key="1">
    <citation type="submission" date="2019-12" db="EMBL/GenBank/DDBJ databases">
        <title>Paenibacillus sp. nov. sp. isolated from soil.</title>
        <authorList>
            <person name="Kim J."/>
            <person name="Jeong S.E."/>
            <person name="Jung H.S."/>
            <person name="Jeon C.O."/>
        </authorList>
    </citation>
    <scope>NUCLEOTIDE SEQUENCE [LARGE SCALE GENOMIC DNA]</scope>
    <source>
        <strain evidence="1 2">5J-6</strain>
    </source>
</reference>
<sequence>MLAATKEQLAKDLQSATETLRYHEKTRNLYDTGKVTQDQLDALVEHK</sequence>